<organism evidence="4 5">
    <name type="scientific">Brenneria goodwinii</name>
    <dbReference type="NCBI Taxonomy" id="1109412"/>
    <lineage>
        <taxon>Bacteria</taxon>
        <taxon>Pseudomonadati</taxon>
        <taxon>Pseudomonadota</taxon>
        <taxon>Gammaproteobacteria</taxon>
        <taxon>Enterobacterales</taxon>
        <taxon>Pectobacteriaceae</taxon>
        <taxon>Brenneria</taxon>
    </lineage>
</organism>
<feature type="compositionally biased region" description="Basic and acidic residues" evidence="1">
    <location>
        <begin position="8"/>
        <end position="22"/>
    </location>
</feature>
<sequence>MEPCGIMPERDELIEGGGKIETESENAAEPARENSTGYRMPGYLLAAYALLLVALGWFSGQRWGGASLTIPPQPAFAQRVEAPAAANTPLSRAPAVSERPAAPAASMRDGELPMLSYSAHVYTTDDGKRSITLNGQRYRERDSPVAGLIIEQIQQDVTVFSFNGEPFILDALQDWPGGKVNSEEQGESGQLPPD</sequence>
<evidence type="ECO:0000256" key="2">
    <source>
        <dbReference type="SAM" id="Phobius"/>
    </source>
</evidence>
<keyword evidence="2" id="KW-0472">Membrane</keyword>
<evidence type="ECO:0000313" key="4">
    <source>
        <dbReference type="EMBL" id="CPR19701.1"/>
    </source>
</evidence>
<name>A0A0G4JZX0_9GAMM</name>
<dbReference type="GO" id="GO:0015627">
    <property type="term" value="C:type II protein secretion system complex"/>
    <property type="evidence" value="ECO:0007669"/>
    <property type="project" value="InterPro"/>
</dbReference>
<protein>
    <submittedName>
        <fullName evidence="4">General secretion pathway protein B</fullName>
    </submittedName>
</protein>
<feature type="transmembrane region" description="Helical" evidence="2">
    <location>
        <begin position="40"/>
        <end position="58"/>
    </location>
</feature>
<gene>
    <name evidence="4" type="ORF">BN1221_03908</name>
</gene>
<keyword evidence="5" id="KW-1185">Reference proteome</keyword>
<dbReference type="Pfam" id="PF16537">
    <property type="entry name" value="T2SSB"/>
    <property type="match status" value="1"/>
</dbReference>
<evidence type="ECO:0000313" key="5">
    <source>
        <dbReference type="Proteomes" id="UP000044377"/>
    </source>
</evidence>
<evidence type="ECO:0000256" key="1">
    <source>
        <dbReference type="SAM" id="MobiDB-lite"/>
    </source>
</evidence>
<proteinExistence type="predicted"/>
<dbReference type="Proteomes" id="UP000044377">
    <property type="component" value="Unassembled WGS sequence"/>
</dbReference>
<keyword evidence="2" id="KW-1133">Transmembrane helix</keyword>
<accession>A0A0G4JZX0</accession>
<feature type="region of interest" description="Disordered" evidence="1">
    <location>
        <begin position="88"/>
        <end position="107"/>
    </location>
</feature>
<feature type="domain" description="Type II secretion system protein GspB C-terminal" evidence="3">
    <location>
        <begin position="112"/>
        <end position="171"/>
    </location>
</feature>
<dbReference type="AlphaFoldDB" id="A0A0G4JZX0"/>
<dbReference type="InterPro" id="IPR032389">
    <property type="entry name" value="GspB_C"/>
</dbReference>
<dbReference type="NCBIfam" id="NF037978">
    <property type="entry name" value="T2SS_GspB"/>
    <property type="match status" value="1"/>
</dbReference>
<feature type="region of interest" description="Disordered" evidence="1">
    <location>
        <begin position="1"/>
        <end position="34"/>
    </location>
</feature>
<dbReference type="EMBL" id="CGIG01000001">
    <property type="protein sequence ID" value="CPR19701.1"/>
    <property type="molecule type" value="Genomic_DNA"/>
</dbReference>
<feature type="region of interest" description="Disordered" evidence="1">
    <location>
        <begin position="175"/>
        <end position="194"/>
    </location>
</feature>
<reference evidence="5" key="1">
    <citation type="submission" date="2015-01" db="EMBL/GenBank/DDBJ databases">
        <authorList>
            <person name="Paterson Steve"/>
        </authorList>
    </citation>
    <scope>NUCLEOTIDE SEQUENCE [LARGE SCALE GENOMIC DNA]</scope>
    <source>
        <strain evidence="5">OBR1</strain>
    </source>
</reference>
<keyword evidence="2" id="KW-0812">Transmembrane</keyword>
<evidence type="ECO:0000259" key="3">
    <source>
        <dbReference type="Pfam" id="PF16537"/>
    </source>
</evidence>